<keyword evidence="3" id="KW-0998">Cell outer membrane</keyword>
<dbReference type="eggNOG" id="COG4771">
    <property type="taxonomic scope" value="Bacteria"/>
</dbReference>
<reference evidence="6 7" key="1">
    <citation type="submission" date="2014-07" db="EMBL/GenBank/DDBJ databases">
        <title>Genome of Chryseobacterium luteum DSM 18605.</title>
        <authorList>
            <person name="Stropko S.J."/>
            <person name="Pipes S.E."/>
            <person name="Newman J.D."/>
        </authorList>
    </citation>
    <scope>NUCLEOTIDE SEQUENCE [LARGE SCALE GENOMIC DNA]</scope>
    <source>
        <strain evidence="6 7">DSM 18605</strain>
    </source>
</reference>
<name>A0A085ZEF0_9FLAO</name>
<dbReference type="OrthoDB" id="8764943at2"/>
<dbReference type="RefSeq" id="WP_034705311.1">
    <property type="nucleotide sequence ID" value="NZ_JPRO01000010.1"/>
</dbReference>
<dbReference type="InterPro" id="IPR036942">
    <property type="entry name" value="Beta-barrel_TonB_sf"/>
</dbReference>
<sequence>MKKTLLSIILITPFLVFSQSITGKITQSGKQVSYVEIIAVKNQFKQTAISDEQGNFALKLPENGIYQMVCILDGIEVSKDDITVNGSTKHDFALENKSAKEIEGVVVTAKKKLIERKADRLIFNIANSVASQGMDGIEALNNTPQIKVDENAGISMVGKSGISVMINDRMLNLTGTELINYLKGLSSENIEKIEVITAPPSKYEAQGNSGLINIVLKKNQNMGWNGNLTTSLLQTTYAGFSNSATVNYQGEKLRSSLKLRQYDNQKHSYENYKIAGSDGMASSDDRRDFGNGGGLNYSLDYQLNKRSSIGLVYDYGLGNSGMDITNTSDYFQNGNYTNSLSTYAEHRTKNKNNTISAYYDLKFGKRDNKLSITGNYFSNTPASNIDFTTNDNSGNSFIVKTPSELNYKIYSGQADLTLPFEFAKTEAGIKFTSFDNNSDIKYQNLINGTYITDPLRTNIFNYKEKNYAAYMSLEKELAERWTVKAGLRYEYSTVSGASASTGQNTENSYGKLFPTVYLSYKADDNNTFNINYSKRINRPGFRAINPFRWYTNINSYYSGNPALNPSINHNFELSYLYKGKFSASAYFQRELDAFSQLVVLDGENKTSNFYNFFNKNSTGISLSFSDTLFNFWEVNYSGDFSHMQTQVFATDAASRKGNSTTFNLQNSFALKKDKTIQFFMNYWFRLPSSMGNVYSYFVGNFTSGVKVNLMNKDLQMNVYVSDIFRQAKSHGEIYYQNSVHSFNNYYDGQNLTVSLTYNFGNKKVKEQDRNVKFEEKNRAN</sequence>
<dbReference type="PANTHER" id="PTHR40980">
    <property type="entry name" value="PLUG DOMAIN-CONTAINING PROTEIN"/>
    <property type="match status" value="1"/>
</dbReference>
<feature type="domain" description="Outer membrane protein beta-barrel" evidence="5">
    <location>
        <begin position="362"/>
        <end position="757"/>
    </location>
</feature>
<evidence type="ECO:0000313" key="7">
    <source>
        <dbReference type="Proteomes" id="UP000028703"/>
    </source>
</evidence>
<evidence type="ECO:0000256" key="1">
    <source>
        <dbReference type="ARBA" id="ARBA00004442"/>
    </source>
</evidence>
<gene>
    <name evidence="6" type="ORF">IX38_12650</name>
</gene>
<proteinExistence type="predicted"/>
<protein>
    <recommendedName>
        <fullName evidence="5">Outer membrane protein beta-barrel domain-containing protein</fullName>
    </recommendedName>
</protein>
<dbReference type="InterPro" id="IPR041700">
    <property type="entry name" value="OMP_b-brl_3"/>
</dbReference>
<dbReference type="AlphaFoldDB" id="A0A085ZEF0"/>
<comment type="subcellular location">
    <subcellularLocation>
        <location evidence="1">Cell outer membrane</location>
    </subcellularLocation>
</comment>
<evidence type="ECO:0000256" key="4">
    <source>
        <dbReference type="SAM" id="SignalP"/>
    </source>
</evidence>
<dbReference type="Pfam" id="PF14905">
    <property type="entry name" value="OMP_b-brl_3"/>
    <property type="match status" value="1"/>
</dbReference>
<dbReference type="EMBL" id="JPRO01000010">
    <property type="protein sequence ID" value="KFF02814.1"/>
    <property type="molecule type" value="Genomic_DNA"/>
</dbReference>
<evidence type="ECO:0000313" key="6">
    <source>
        <dbReference type="EMBL" id="KFF02814.1"/>
    </source>
</evidence>
<keyword evidence="4" id="KW-0732">Signal</keyword>
<dbReference type="Gene3D" id="2.40.170.20">
    <property type="entry name" value="TonB-dependent receptor, beta-barrel domain"/>
    <property type="match status" value="1"/>
</dbReference>
<accession>A0A085ZEF0</accession>
<organism evidence="6 7">
    <name type="scientific">Chryseobacterium luteum</name>
    <dbReference type="NCBI Taxonomy" id="421531"/>
    <lineage>
        <taxon>Bacteria</taxon>
        <taxon>Pseudomonadati</taxon>
        <taxon>Bacteroidota</taxon>
        <taxon>Flavobacteriia</taxon>
        <taxon>Flavobacteriales</taxon>
        <taxon>Weeksellaceae</taxon>
        <taxon>Chryseobacterium group</taxon>
        <taxon>Chryseobacterium</taxon>
    </lineage>
</organism>
<dbReference type="Gene3D" id="2.60.40.1120">
    <property type="entry name" value="Carboxypeptidase-like, regulatory domain"/>
    <property type="match status" value="1"/>
</dbReference>
<dbReference type="Proteomes" id="UP000028703">
    <property type="component" value="Unassembled WGS sequence"/>
</dbReference>
<feature type="signal peptide" evidence="4">
    <location>
        <begin position="1"/>
        <end position="18"/>
    </location>
</feature>
<dbReference type="SUPFAM" id="SSF56935">
    <property type="entry name" value="Porins"/>
    <property type="match status" value="1"/>
</dbReference>
<evidence type="ECO:0000256" key="3">
    <source>
        <dbReference type="ARBA" id="ARBA00023237"/>
    </source>
</evidence>
<dbReference type="PANTHER" id="PTHR40980:SF4">
    <property type="entry name" value="TONB-DEPENDENT RECEPTOR-LIKE BETA-BARREL DOMAIN-CONTAINING PROTEIN"/>
    <property type="match status" value="1"/>
</dbReference>
<keyword evidence="7" id="KW-1185">Reference proteome</keyword>
<feature type="chain" id="PRO_5001801096" description="Outer membrane protein beta-barrel domain-containing protein" evidence="4">
    <location>
        <begin position="19"/>
        <end position="780"/>
    </location>
</feature>
<dbReference type="STRING" id="421531.IX38_12650"/>
<keyword evidence="2" id="KW-0472">Membrane</keyword>
<evidence type="ECO:0000256" key="2">
    <source>
        <dbReference type="ARBA" id="ARBA00023136"/>
    </source>
</evidence>
<comment type="caution">
    <text evidence="6">The sequence shown here is derived from an EMBL/GenBank/DDBJ whole genome shotgun (WGS) entry which is preliminary data.</text>
</comment>
<evidence type="ECO:0000259" key="5">
    <source>
        <dbReference type="Pfam" id="PF14905"/>
    </source>
</evidence>
<dbReference type="GO" id="GO:0009279">
    <property type="term" value="C:cell outer membrane"/>
    <property type="evidence" value="ECO:0007669"/>
    <property type="project" value="UniProtKB-SubCell"/>
</dbReference>